<dbReference type="PANTHER" id="PTHR30388">
    <property type="entry name" value="ALDEHYDE OXIDOREDUCTASE MOLYBDENUM COFACTOR ASSEMBLY PROTEIN"/>
    <property type="match status" value="1"/>
</dbReference>
<comment type="caution">
    <text evidence="3">The sequence shown here is derived from an EMBL/GenBank/DDBJ whole genome shotgun (WGS) entry which is preliminary data.</text>
</comment>
<feature type="domain" description="XdhC Rossmann" evidence="2">
    <location>
        <begin position="151"/>
        <end position="292"/>
    </location>
</feature>
<evidence type="ECO:0000259" key="1">
    <source>
        <dbReference type="Pfam" id="PF02625"/>
    </source>
</evidence>
<dbReference type="InterPro" id="IPR027051">
    <property type="entry name" value="XdhC_Rossmann_dom"/>
</dbReference>
<keyword evidence="4" id="KW-1185">Reference proteome</keyword>
<dbReference type="EMBL" id="PGFE01000001">
    <property type="protein sequence ID" value="PJJ77046.1"/>
    <property type="molecule type" value="Genomic_DNA"/>
</dbReference>
<proteinExistence type="predicted"/>
<dbReference type="InterPro" id="IPR003777">
    <property type="entry name" value="XdhC_CoxI"/>
</dbReference>
<sequence>MLDVAADLLDQLRCGRSVVVATTVGVTGSAPRPVGTSMVLTSDDGHGSRVVGSLTGGCVEAAVLDVAHDVARTGRPRLERFGFGDDAAFAVGLACGGAVEVLVQRLDPATLPATVRSALEDAVAERDVRLALDLPSGRTVLLERAAPPRCLVVGAIDHAAAVAELAAFLGYRVTVCDARATFATRERFPAAHEVVVAWPDAYLASTPTDERTVLLVLTHDEKFDVPVLAEALGRDLAFVGAMGSRATHARREAALRALGVDDAALARVRGPVGLDLGALTPAETAVSILAEVVAARTGRTGRPLTDVAGPIHGTAVQELATPGPRPTDPAAHASS</sequence>
<evidence type="ECO:0000313" key="4">
    <source>
        <dbReference type="Proteomes" id="UP000231693"/>
    </source>
</evidence>
<dbReference type="OrthoDB" id="9815497at2"/>
<protein>
    <submittedName>
        <fullName evidence="3">Xanthine dehydrogenase accessory factor</fullName>
    </submittedName>
</protein>
<dbReference type="AlphaFoldDB" id="A0A2M9CYN3"/>
<dbReference type="Pfam" id="PF13478">
    <property type="entry name" value="XdhC_C"/>
    <property type="match status" value="1"/>
</dbReference>
<feature type="domain" description="XdhC- CoxI" evidence="1">
    <location>
        <begin position="14"/>
        <end position="82"/>
    </location>
</feature>
<dbReference type="RefSeq" id="WP_100421496.1">
    <property type="nucleotide sequence ID" value="NZ_BOOX01000009.1"/>
</dbReference>
<dbReference type="Pfam" id="PF02625">
    <property type="entry name" value="XdhC_CoxI"/>
    <property type="match status" value="1"/>
</dbReference>
<dbReference type="Gene3D" id="3.40.50.720">
    <property type="entry name" value="NAD(P)-binding Rossmann-like Domain"/>
    <property type="match status" value="1"/>
</dbReference>
<gene>
    <name evidence="3" type="ORF">CLV28_0258</name>
</gene>
<name>A0A2M9CYN3_9CELL</name>
<accession>A0A2M9CYN3</accession>
<dbReference type="PANTHER" id="PTHR30388:SF4">
    <property type="entry name" value="MOLYBDENUM COFACTOR INSERTION CHAPERONE PAOD"/>
    <property type="match status" value="1"/>
</dbReference>
<evidence type="ECO:0000313" key="3">
    <source>
        <dbReference type="EMBL" id="PJJ77046.1"/>
    </source>
</evidence>
<evidence type="ECO:0000259" key="2">
    <source>
        <dbReference type="Pfam" id="PF13478"/>
    </source>
</evidence>
<organism evidence="3 4">
    <name type="scientific">Sediminihabitans luteus</name>
    <dbReference type="NCBI Taxonomy" id="1138585"/>
    <lineage>
        <taxon>Bacteria</taxon>
        <taxon>Bacillati</taxon>
        <taxon>Actinomycetota</taxon>
        <taxon>Actinomycetes</taxon>
        <taxon>Micrococcales</taxon>
        <taxon>Cellulomonadaceae</taxon>
        <taxon>Sediminihabitans</taxon>
    </lineage>
</organism>
<dbReference type="InterPro" id="IPR052698">
    <property type="entry name" value="MoCofactor_Util/Proc"/>
</dbReference>
<reference evidence="3 4" key="1">
    <citation type="submission" date="2017-11" db="EMBL/GenBank/DDBJ databases">
        <title>Genomic Encyclopedia of Archaeal and Bacterial Type Strains, Phase II (KMG-II): From Individual Species to Whole Genera.</title>
        <authorList>
            <person name="Goeker M."/>
        </authorList>
    </citation>
    <scope>NUCLEOTIDE SEQUENCE [LARGE SCALE GENOMIC DNA]</scope>
    <source>
        <strain evidence="3 4">DSM 25478</strain>
    </source>
</reference>
<dbReference type="Proteomes" id="UP000231693">
    <property type="component" value="Unassembled WGS sequence"/>
</dbReference>